<dbReference type="SUPFAM" id="SSF53613">
    <property type="entry name" value="Ribokinase-like"/>
    <property type="match status" value="1"/>
</dbReference>
<dbReference type="EMBL" id="JANLCK010000019">
    <property type="protein sequence ID" value="MCS5728029.1"/>
    <property type="molecule type" value="Genomic_DNA"/>
</dbReference>
<name>A0AA42BWF7_9MICO</name>
<gene>
    <name evidence="5" type="ORF">N1028_19195</name>
</gene>
<reference evidence="5" key="1">
    <citation type="submission" date="2022-08" db="EMBL/GenBank/DDBJ databases">
        <authorList>
            <person name="Deng Y."/>
            <person name="Han X.-F."/>
            <person name="Zhang Y.-Q."/>
        </authorList>
    </citation>
    <scope>NUCLEOTIDE SEQUENCE</scope>
    <source>
        <strain evidence="5">CPCC 203407</strain>
    </source>
</reference>
<organism evidence="5 6">
    <name type="scientific">Herbiconiux oxytropis</name>
    <dbReference type="NCBI Taxonomy" id="2970915"/>
    <lineage>
        <taxon>Bacteria</taxon>
        <taxon>Bacillati</taxon>
        <taxon>Actinomycetota</taxon>
        <taxon>Actinomycetes</taxon>
        <taxon>Micrococcales</taxon>
        <taxon>Microbacteriaceae</taxon>
        <taxon>Herbiconiux</taxon>
    </lineage>
</organism>
<keyword evidence="2" id="KW-0808">Transferase</keyword>
<keyword evidence="3 5" id="KW-0418">Kinase</keyword>
<dbReference type="GO" id="GO:0016301">
    <property type="term" value="F:kinase activity"/>
    <property type="evidence" value="ECO:0007669"/>
    <property type="project" value="UniProtKB-KW"/>
</dbReference>
<dbReference type="RefSeq" id="WP_259531135.1">
    <property type="nucleotide sequence ID" value="NZ_JANLCK010000019.1"/>
</dbReference>
<dbReference type="AlphaFoldDB" id="A0AA42BWF7"/>
<comment type="similarity">
    <text evidence="1">Belongs to the carbohydrate kinase PfkB family.</text>
</comment>
<evidence type="ECO:0000256" key="2">
    <source>
        <dbReference type="ARBA" id="ARBA00022679"/>
    </source>
</evidence>
<feature type="domain" description="Carbohydrate kinase PfkB" evidence="4">
    <location>
        <begin position="158"/>
        <end position="258"/>
    </location>
</feature>
<dbReference type="InterPro" id="IPR052700">
    <property type="entry name" value="Carb_kinase_PfkB-like"/>
</dbReference>
<comment type="caution">
    <text evidence="5">The sequence shown here is derived from an EMBL/GenBank/DDBJ whole genome shotgun (WGS) entry which is preliminary data.</text>
</comment>
<dbReference type="InterPro" id="IPR011611">
    <property type="entry name" value="PfkB_dom"/>
</dbReference>
<evidence type="ECO:0000313" key="6">
    <source>
        <dbReference type="Proteomes" id="UP001165587"/>
    </source>
</evidence>
<dbReference type="PANTHER" id="PTHR43320:SF3">
    <property type="entry name" value="CARBOHYDRATE KINASE PFKB DOMAIN-CONTAINING PROTEIN"/>
    <property type="match status" value="1"/>
</dbReference>
<evidence type="ECO:0000313" key="5">
    <source>
        <dbReference type="EMBL" id="MCS5728029.1"/>
    </source>
</evidence>
<dbReference type="Proteomes" id="UP001165587">
    <property type="component" value="Unassembled WGS sequence"/>
</dbReference>
<feature type="domain" description="Carbohydrate kinase PfkB" evidence="4">
    <location>
        <begin position="17"/>
        <end position="94"/>
    </location>
</feature>
<evidence type="ECO:0000256" key="1">
    <source>
        <dbReference type="ARBA" id="ARBA00010688"/>
    </source>
</evidence>
<dbReference type="InterPro" id="IPR029056">
    <property type="entry name" value="Ribokinase-like"/>
</dbReference>
<sequence length="275" mass="28791">MRVGTVGDNVVDRYHGTGMMYPGGGAANMAVHARRFGCEALYLGVIGSDGAGALVAGSLTEEGVSLELCRRPDEANAITDVSISPTGNRVFTSFTTSTTRIVLDETDRARLAGSDWLYTNYSSGTEGLVPELAGLAPLVFDFSYKDEEYSSTLLPHIEAAAFSRDTLSDEEAVALIRRVQDAGPSIVVVTRGARGAIVARGGDVHVEPADRITPVDTLGAGDAFLARFVCGLGHDESLAAAARAATGWASAVCLHHGAFGHAAPIAHDREETNDV</sequence>
<protein>
    <submittedName>
        <fullName evidence="5">PfkB family carbohydrate kinase</fullName>
    </submittedName>
</protein>
<dbReference type="PANTHER" id="PTHR43320">
    <property type="entry name" value="SUGAR KINASE"/>
    <property type="match status" value="1"/>
</dbReference>
<proteinExistence type="inferred from homology"/>
<dbReference type="Pfam" id="PF00294">
    <property type="entry name" value="PfkB"/>
    <property type="match status" value="2"/>
</dbReference>
<evidence type="ECO:0000259" key="4">
    <source>
        <dbReference type="Pfam" id="PF00294"/>
    </source>
</evidence>
<dbReference type="Gene3D" id="3.40.1190.20">
    <property type="match status" value="1"/>
</dbReference>
<evidence type="ECO:0000256" key="3">
    <source>
        <dbReference type="ARBA" id="ARBA00022777"/>
    </source>
</evidence>
<keyword evidence="6" id="KW-1185">Reference proteome</keyword>
<accession>A0AA42BWF7</accession>